<dbReference type="InterPro" id="IPR041662">
    <property type="entry name" value="SusD-like_2"/>
</dbReference>
<keyword evidence="2" id="KW-1185">Reference proteome</keyword>
<dbReference type="Pfam" id="PF12771">
    <property type="entry name" value="SusD-like_2"/>
    <property type="match status" value="1"/>
</dbReference>
<dbReference type="Gene3D" id="1.25.40.390">
    <property type="match status" value="1"/>
</dbReference>
<name>A0A378RMA1_MYROD</name>
<dbReference type="SUPFAM" id="SSF48452">
    <property type="entry name" value="TPR-like"/>
    <property type="match status" value="1"/>
</dbReference>
<dbReference type="InterPro" id="IPR011990">
    <property type="entry name" value="TPR-like_helical_dom_sf"/>
</dbReference>
<dbReference type="AlphaFoldDB" id="A0A378RMA1"/>
<protein>
    <submittedName>
        <fullName evidence="1">Starch-binding associating with outer membrane</fullName>
    </submittedName>
</protein>
<dbReference type="EMBL" id="UGQL01000001">
    <property type="protein sequence ID" value="STZ28105.1"/>
    <property type="molecule type" value="Genomic_DNA"/>
</dbReference>
<evidence type="ECO:0000313" key="2">
    <source>
        <dbReference type="Proteomes" id="UP000255024"/>
    </source>
</evidence>
<organism evidence="1 2">
    <name type="scientific">Myroides odoratus</name>
    <name type="common">Flavobacterium odoratum</name>
    <dbReference type="NCBI Taxonomy" id="256"/>
    <lineage>
        <taxon>Bacteria</taxon>
        <taxon>Pseudomonadati</taxon>
        <taxon>Bacteroidota</taxon>
        <taxon>Flavobacteriia</taxon>
        <taxon>Flavobacteriales</taxon>
        <taxon>Flavobacteriaceae</taxon>
        <taxon>Myroides</taxon>
    </lineage>
</organism>
<accession>A0A378RMA1</accession>
<proteinExistence type="predicted"/>
<reference evidence="1 2" key="1">
    <citation type="submission" date="2018-06" db="EMBL/GenBank/DDBJ databases">
        <authorList>
            <consortium name="Pathogen Informatics"/>
            <person name="Doyle S."/>
        </authorList>
    </citation>
    <scope>NUCLEOTIDE SEQUENCE [LARGE SCALE GENOMIC DNA]</scope>
    <source>
        <strain evidence="1 2">NCTC11179</strain>
    </source>
</reference>
<dbReference type="RefSeq" id="WP_115090943.1">
    <property type="nucleotide sequence ID" value="NZ_CP068107.1"/>
</dbReference>
<sequence length="555" mass="62432">MKKYIIQVVLAMNLILCISCDKDLENINVNPNQPLEVTTNGLFNNTNKELMTRTRRGMPSGRMALPWIQYSAQRNYTAEDRYLFRGEVNNSLYTDLFLAVKGYKQIIDIVKNPANTAKVATYGDPANQLAAARIMIAYVQLQLVDMYGDVSYYSYATKDPDFQAMTLGTEQEITTPKFAPQEKIYTDLMNELKEAATSINMEATNVFNTGDFLFGSPLKLKKFANSLRLRIANRVKEVIPSAKMHIAELTADPTSLMQSNEDNVGQKFQNDPVNPAPFYFDAFISRRNDFSPTNTFVELLKGETKTTHANPFANMVDPRLFKMVAPISQLVKDDAGKETEVTLAFYYDASKPEPSVEKNDYVERTPDFYTGMPIGIIDAYTGSQADYACQFGGIIYKADYTEILMEYAEVAFILAELGVDPQENYTNGIKASMQKWNVAATDIDAYLAQGVVVNQETILTQKYIALFLQPYEAWAEYRRTKYPKTLLFPGQSHELIAPGPQQQTDYTFTPANGLTDLPERVTYPTDLNLVNKVNKDAAAARIGGDLMNSKLIWAQ</sequence>
<dbReference type="Proteomes" id="UP000255024">
    <property type="component" value="Unassembled WGS sequence"/>
</dbReference>
<gene>
    <name evidence="1" type="ORF">NCTC11179_01645</name>
</gene>
<evidence type="ECO:0000313" key="1">
    <source>
        <dbReference type="EMBL" id="STZ28105.1"/>
    </source>
</evidence>